<keyword evidence="3" id="KW-1185">Reference proteome</keyword>
<name>A0AAD8KIG0_TARER</name>
<dbReference type="EMBL" id="JAUHHV010000005">
    <property type="protein sequence ID" value="KAK1423418.1"/>
    <property type="molecule type" value="Genomic_DNA"/>
</dbReference>
<gene>
    <name evidence="2" type="ORF">QVD17_18721</name>
</gene>
<feature type="region of interest" description="Disordered" evidence="1">
    <location>
        <begin position="1"/>
        <end position="58"/>
    </location>
</feature>
<dbReference type="Proteomes" id="UP001229421">
    <property type="component" value="Unassembled WGS sequence"/>
</dbReference>
<dbReference type="AlphaFoldDB" id="A0AAD8KIG0"/>
<evidence type="ECO:0000313" key="3">
    <source>
        <dbReference type="Proteomes" id="UP001229421"/>
    </source>
</evidence>
<comment type="caution">
    <text evidence="2">The sequence shown here is derived from an EMBL/GenBank/DDBJ whole genome shotgun (WGS) entry which is preliminary data.</text>
</comment>
<evidence type="ECO:0000313" key="2">
    <source>
        <dbReference type="EMBL" id="KAK1423418.1"/>
    </source>
</evidence>
<organism evidence="2 3">
    <name type="scientific">Tagetes erecta</name>
    <name type="common">African marigold</name>
    <dbReference type="NCBI Taxonomy" id="13708"/>
    <lineage>
        <taxon>Eukaryota</taxon>
        <taxon>Viridiplantae</taxon>
        <taxon>Streptophyta</taxon>
        <taxon>Embryophyta</taxon>
        <taxon>Tracheophyta</taxon>
        <taxon>Spermatophyta</taxon>
        <taxon>Magnoliopsida</taxon>
        <taxon>eudicotyledons</taxon>
        <taxon>Gunneridae</taxon>
        <taxon>Pentapetalae</taxon>
        <taxon>asterids</taxon>
        <taxon>campanulids</taxon>
        <taxon>Asterales</taxon>
        <taxon>Asteraceae</taxon>
        <taxon>Asteroideae</taxon>
        <taxon>Heliantheae alliance</taxon>
        <taxon>Tageteae</taxon>
        <taxon>Tagetes</taxon>
    </lineage>
</organism>
<proteinExistence type="predicted"/>
<accession>A0AAD8KIG0</accession>
<protein>
    <submittedName>
        <fullName evidence="2">Uncharacterized protein</fullName>
    </submittedName>
</protein>
<evidence type="ECO:0000256" key="1">
    <source>
        <dbReference type="SAM" id="MobiDB-lite"/>
    </source>
</evidence>
<sequence length="87" mass="9098">MVDIEVEEINIGTMEQNGEAAQAEKMDHVTPGQRQEQRPAEVQQQTLPPASAAPVATAKGTSGAILENAAASVSSALQSAREIISKN</sequence>
<reference evidence="2" key="1">
    <citation type="journal article" date="2023" name="bioRxiv">
        <title>Improved chromosome-level genome assembly for marigold (Tagetes erecta).</title>
        <authorList>
            <person name="Jiang F."/>
            <person name="Yuan L."/>
            <person name="Wang S."/>
            <person name="Wang H."/>
            <person name="Xu D."/>
            <person name="Wang A."/>
            <person name="Fan W."/>
        </authorList>
    </citation>
    <scope>NUCLEOTIDE SEQUENCE</scope>
    <source>
        <strain evidence="2">WSJ</strain>
        <tissue evidence="2">Leaf</tissue>
    </source>
</reference>